<protein>
    <recommendedName>
        <fullName evidence="1">DDHD domain-containing protein</fullName>
    </recommendedName>
</protein>
<proteinExistence type="predicted"/>
<dbReference type="AlphaFoldDB" id="A0AA88IDW3"/>
<dbReference type="GO" id="GO:0046872">
    <property type="term" value="F:metal ion binding"/>
    <property type="evidence" value="ECO:0007669"/>
    <property type="project" value="InterPro"/>
</dbReference>
<name>A0AA88IDW3_ARTSF</name>
<reference evidence="2" key="1">
    <citation type="submission" date="2023-07" db="EMBL/GenBank/DDBJ databases">
        <title>Chromosome-level genome assembly of Artemia franciscana.</title>
        <authorList>
            <person name="Jo E."/>
        </authorList>
    </citation>
    <scope>NUCLEOTIDE SEQUENCE</scope>
    <source>
        <tissue evidence="2">Whole body</tissue>
    </source>
</reference>
<evidence type="ECO:0000313" key="3">
    <source>
        <dbReference type="Proteomes" id="UP001187531"/>
    </source>
</evidence>
<evidence type="ECO:0000259" key="1">
    <source>
        <dbReference type="PROSITE" id="PS51043"/>
    </source>
</evidence>
<dbReference type="InterPro" id="IPR004177">
    <property type="entry name" value="DDHD_dom"/>
</dbReference>
<evidence type="ECO:0000313" key="2">
    <source>
        <dbReference type="EMBL" id="KAK2722461.1"/>
    </source>
</evidence>
<organism evidence="2 3">
    <name type="scientific">Artemia franciscana</name>
    <name type="common">Brine shrimp</name>
    <name type="synonym">Artemia sanfranciscana</name>
    <dbReference type="NCBI Taxonomy" id="6661"/>
    <lineage>
        <taxon>Eukaryota</taxon>
        <taxon>Metazoa</taxon>
        <taxon>Ecdysozoa</taxon>
        <taxon>Arthropoda</taxon>
        <taxon>Crustacea</taxon>
        <taxon>Branchiopoda</taxon>
        <taxon>Anostraca</taxon>
        <taxon>Artemiidae</taxon>
        <taxon>Artemia</taxon>
    </lineage>
</organism>
<dbReference type="PROSITE" id="PS51043">
    <property type="entry name" value="DDHD"/>
    <property type="match status" value="1"/>
</dbReference>
<comment type="caution">
    <text evidence="2">The sequence shown here is derived from an EMBL/GenBank/DDBJ whole genome shotgun (WGS) entry which is preliminary data.</text>
</comment>
<dbReference type="Proteomes" id="UP001187531">
    <property type="component" value="Unassembled WGS sequence"/>
</dbReference>
<accession>A0AA88IDW3</accession>
<dbReference type="Pfam" id="PF02862">
    <property type="entry name" value="DDHD"/>
    <property type="match status" value="1"/>
</dbReference>
<keyword evidence="3" id="KW-1185">Reference proteome</keyword>
<sequence length="84" mass="9494">MFNIFHPHDLIAFRVEPLIDPLMAFIPPVLMHGLDQGTRSNSQSMAETRKIFANVWEIITSPFSNRVGGTEQAQKGDDPIQIMK</sequence>
<feature type="domain" description="DDHD" evidence="1">
    <location>
        <begin position="1"/>
        <end position="84"/>
    </location>
</feature>
<dbReference type="EMBL" id="JAVRJZ010000005">
    <property type="protein sequence ID" value="KAK2722461.1"/>
    <property type="molecule type" value="Genomic_DNA"/>
</dbReference>
<gene>
    <name evidence="2" type="ORF">QYM36_002860</name>
</gene>